<feature type="transmembrane region" description="Helical" evidence="13">
    <location>
        <begin position="364"/>
        <end position="385"/>
    </location>
</feature>
<keyword evidence="16" id="KW-1185">Reference proteome</keyword>
<dbReference type="PANTHER" id="PTHR30365">
    <property type="entry name" value="CYTOCHROME D UBIQUINOL OXIDASE"/>
    <property type="match status" value="1"/>
</dbReference>
<keyword evidence="3 13" id="KW-0813">Transport</keyword>
<evidence type="ECO:0000256" key="7">
    <source>
        <dbReference type="ARBA" id="ARBA00022692"/>
    </source>
</evidence>
<dbReference type="AlphaFoldDB" id="A0A518HDM3"/>
<comment type="subcellular location">
    <subcellularLocation>
        <location evidence="1">Cell inner membrane</location>
        <topology evidence="1">Multi-pass membrane protein</topology>
    </subcellularLocation>
</comment>
<reference evidence="15 16" key="1">
    <citation type="submission" date="2019-02" db="EMBL/GenBank/DDBJ databases">
        <title>Deep-cultivation of Planctomycetes and their phenomic and genomic characterization uncovers novel biology.</title>
        <authorList>
            <person name="Wiegand S."/>
            <person name="Jogler M."/>
            <person name="Boedeker C."/>
            <person name="Pinto D."/>
            <person name="Vollmers J."/>
            <person name="Rivas-Marin E."/>
            <person name="Kohn T."/>
            <person name="Peeters S.H."/>
            <person name="Heuer A."/>
            <person name="Rast P."/>
            <person name="Oberbeckmann S."/>
            <person name="Bunk B."/>
            <person name="Jeske O."/>
            <person name="Meyerdierks A."/>
            <person name="Storesund J.E."/>
            <person name="Kallscheuer N."/>
            <person name="Luecker S."/>
            <person name="Lage O.M."/>
            <person name="Pohl T."/>
            <person name="Merkel B.J."/>
            <person name="Hornburger P."/>
            <person name="Mueller R.-W."/>
            <person name="Bruemmer F."/>
            <person name="Labrenz M."/>
            <person name="Spormann A.M."/>
            <person name="Op den Camp H."/>
            <person name="Overmann J."/>
            <person name="Amann R."/>
            <person name="Jetten M.S.M."/>
            <person name="Mascher T."/>
            <person name="Medema M.H."/>
            <person name="Devos D.P."/>
            <person name="Kaster A.-K."/>
            <person name="Ovreas L."/>
            <person name="Rohde M."/>
            <person name="Galperin M.Y."/>
            <person name="Jogler C."/>
        </authorList>
    </citation>
    <scope>NUCLEOTIDE SEQUENCE [LARGE SCALE GENOMIC DNA]</scope>
    <source>
        <strain evidence="15 16">ElP</strain>
    </source>
</reference>
<name>A0A518HDM3_9BACT</name>
<feature type="transmembrane region" description="Helical" evidence="13">
    <location>
        <begin position="330"/>
        <end position="352"/>
    </location>
</feature>
<comment type="similarity">
    <text evidence="2 13">Belongs to the cytochrome ubiquinol oxidase subunit 1 family.</text>
</comment>
<evidence type="ECO:0000313" key="16">
    <source>
        <dbReference type="Proteomes" id="UP000317835"/>
    </source>
</evidence>
<dbReference type="GO" id="GO:0005886">
    <property type="term" value="C:plasma membrane"/>
    <property type="evidence" value="ECO:0007669"/>
    <property type="project" value="UniProtKB-SubCell"/>
</dbReference>
<organism evidence="15 16">
    <name type="scientific">Tautonia plasticadhaerens</name>
    <dbReference type="NCBI Taxonomy" id="2527974"/>
    <lineage>
        <taxon>Bacteria</taxon>
        <taxon>Pseudomonadati</taxon>
        <taxon>Planctomycetota</taxon>
        <taxon>Planctomycetia</taxon>
        <taxon>Isosphaerales</taxon>
        <taxon>Isosphaeraceae</taxon>
        <taxon>Tautonia</taxon>
    </lineage>
</organism>
<feature type="transmembrane region" description="Helical" evidence="13">
    <location>
        <begin position="95"/>
        <end position="115"/>
    </location>
</feature>
<evidence type="ECO:0000256" key="11">
    <source>
        <dbReference type="ARBA" id="ARBA00023004"/>
    </source>
</evidence>
<feature type="transmembrane region" description="Helical" evidence="13">
    <location>
        <begin position="12"/>
        <end position="37"/>
    </location>
</feature>
<dbReference type="PIRSF" id="PIRSF006446">
    <property type="entry name" value="Cyt_quinol_oxidase_1"/>
    <property type="match status" value="1"/>
</dbReference>
<keyword evidence="11 13" id="KW-0408">Iron</keyword>
<evidence type="ECO:0000256" key="8">
    <source>
        <dbReference type="ARBA" id="ARBA00022723"/>
    </source>
</evidence>
<evidence type="ECO:0000256" key="12">
    <source>
        <dbReference type="ARBA" id="ARBA00023136"/>
    </source>
</evidence>
<evidence type="ECO:0000256" key="1">
    <source>
        <dbReference type="ARBA" id="ARBA00004429"/>
    </source>
</evidence>
<dbReference type="GO" id="GO:0009055">
    <property type="term" value="F:electron transfer activity"/>
    <property type="evidence" value="ECO:0007669"/>
    <property type="project" value="UniProtKB-UniRule"/>
</dbReference>
<proteinExistence type="inferred from homology"/>
<dbReference type="Pfam" id="PF01654">
    <property type="entry name" value="Cyt_bd_oxida_I"/>
    <property type="match status" value="1"/>
</dbReference>
<feature type="transmembrane region" description="Helical" evidence="13">
    <location>
        <begin position="58"/>
        <end position="75"/>
    </location>
</feature>
<keyword evidence="12 13" id="KW-0472">Membrane</keyword>
<dbReference type="GO" id="GO:0020037">
    <property type="term" value="F:heme binding"/>
    <property type="evidence" value="ECO:0007669"/>
    <property type="project" value="TreeGrafter"/>
</dbReference>
<evidence type="ECO:0000256" key="14">
    <source>
        <dbReference type="SAM" id="MobiDB-lite"/>
    </source>
</evidence>
<feature type="compositionally biased region" description="Basic and acidic residues" evidence="14">
    <location>
        <begin position="493"/>
        <end position="504"/>
    </location>
</feature>
<dbReference type="GO" id="GO:0046872">
    <property type="term" value="F:metal ion binding"/>
    <property type="evidence" value="ECO:0007669"/>
    <property type="project" value="UniProtKB-UniRule"/>
</dbReference>
<protein>
    <submittedName>
        <fullName evidence="15">Cytochrome bd-II ubiquinol oxidase subunit 1</fullName>
    </submittedName>
</protein>
<evidence type="ECO:0000256" key="13">
    <source>
        <dbReference type="PIRNR" id="PIRNR006446"/>
    </source>
</evidence>
<gene>
    <name evidence="15" type="primary">appC</name>
    <name evidence="15" type="ORF">ElP_69170</name>
</gene>
<feature type="transmembrane region" description="Helical" evidence="13">
    <location>
        <begin position="127"/>
        <end position="146"/>
    </location>
</feature>
<keyword evidence="6 13" id="KW-0349">Heme</keyword>
<keyword evidence="9 13" id="KW-0249">Electron transport</keyword>
<evidence type="ECO:0000256" key="2">
    <source>
        <dbReference type="ARBA" id="ARBA00009819"/>
    </source>
</evidence>
<feature type="transmembrane region" description="Helical" evidence="13">
    <location>
        <begin position="191"/>
        <end position="214"/>
    </location>
</feature>
<dbReference type="KEGG" id="tpla:ElP_69170"/>
<keyword evidence="5" id="KW-0997">Cell inner membrane</keyword>
<dbReference type="Proteomes" id="UP000317835">
    <property type="component" value="Chromosome"/>
</dbReference>
<dbReference type="InterPro" id="IPR002585">
    <property type="entry name" value="Cyt-d_ubiquinol_oxidase_su_1"/>
</dbReference>
<evidence type="ECO:0000256" key="5">
    <source>
        <dbReference type="ARBA" id="ARBA00022519"/>
    </source>
</evidence>
<evidence type="ECO:0000256" key="9">
    <source>
        <dbReference type="ARBA" id="ARBA00022982"/>
    </source>
</evidence>
<evidence type="ECO:0000313" key="15">
    <source>
        <dbReference type="EMBL" id="QDV38957.1"/>
    </source>
</evidence>
<dbReference type="GO" id="GO:0070069">
    <property type="term" value="C:cytochrome complex"/>
    <property type="evidence" value="ECO:0007669"/>
    <property type="project" value="UniProtKB-UniRule"/>
</dbReference>
<evidence type="ECO:0000256" key="3">
    <source>
        <dbReference type="ARBA" id="ARBA00022448"/>
    </source>
</evidence>
<feature type="transmembrane region" description="Helical" evidence="13">
    <location>
        <begin position="226"/>
        <end position="243"/>
    </location>
</feature>
<dbReference type="EMBL" id="CP036426">
    <property type="protein sequence ID" value="QDV38957.1"/>
    <property type="molecule type" value="Genomic_DNA"/>
</dbReference>
<evidence type="ECO:0000256" key="6">
    <source>
        <dbReference type="ARBA" id="ARBA00022617"/>
    </source>
</evidence>
<feature type="transmembrane region" description="Helical" evidence="13">
    <location>
        <begin position="422"/>
        <end position="444"/>
    </location>
</feature>
<feature type="region of interest" description="Disordered" evidence="14">
    <location>
        <begin position="453"/>
        <end position="504"/>
    </location>
</feature>
<dbReference type="PANTHER" id="PTHR30365:SF0">
    <property type="entry name" value="CYTOCHROME BD-I UBIQUINOL OXIDASE SUBUNIT 1"/>
    <property type="match status" value="1"/>
</dbReference>
<keyword evidence="8 13" id="KW-0479">Metal-binding</keyword>
<dbReference type="RefSeq" id="WP_197446579.1">
    <property type="nucleotide sequence ID" value="NZ_CP036426.1"/>
</dbReference>
<feature type="compositionally biased region" description="Pro residues" evidence="14">
    <location>
        <begin position="453"/>
        <end position="463"/>
    </location>
</feature>
<evidence type="ECO:0000256" key="4">
    <source>
        <dbReference type="ARBA" id="ARBA00022475"/>
    </source>
</evidence>
<sequence length="504" mass="55831">MDVLLLSRLQFAFTIMFHYLFPPLTIGLGMVLVYLGAMRLRRPEDPIYEQAARFWTRIFGLNFALGVVTGIVMEFEFGTNWAAYSRYVGDVFGSALAAEGIFAFFLESGFLAVLLFGWERVGVKTHFFATLMVAVGGIFSSIWIVIANSWQQTPVGFEIRDHVINGQTFQRAEITDFWAMVFNPSAVDRLVHVWLGSFILGAFFVMSISAWYLLKGRHLEFARRSFTGGLLLATVSSLAQLASGHSQAKGVGEHQPAKLAAMEGLYESKRGAGLSLFGWPDSQARELRFAVEIPGMLSILLHNDPDAEVRGFDALEADYGMPPVWIVFQAYHLMVGIGMLFIASTLLACYYLWRGTLYEKRWLLWYFVFAVLLAFVANEAGWMTAEVGRQPWVVYPTIVDGSPTGGLRTSDALSEVVRAEQVLASIIMFGLIYALLFVLWIVILNHKIQHGPDPIPGTDPGPRPESEPGPGLLEAATGRVDHSGTLTEANEPPDGRRAGPTGDR</sequence>
<keyword evidence="4 13" id="KW-1003">Cell membrane</keyword>
<dbReference type="GO" id="GO:0019646">
    <property type="term" value="P:aerobic electron transport chain"/>
    <property type="evidence" value="ECO:0007669"/>
    <property type="project" value="InterPro"/>
</dbReference>
<keyword evidence="7 13" id="KW-0812">Transmembrane</keyword>
<accession>A0A518HDM3</accession>
<keyword evidence="10 13" id="KW-1133">Transmembrane helix</keyword>
<dbReference type="GO" id="GO:0016682">
    <property type="term" value="F:oxidoreductase activity, acting on diphenols and related substances as donors, oxygen as acceptor"/>
    <property type="evidence" value="ECO:0007669"/>
    <property type="project" value="TreeGrafter"/>
</dbReference>
<evidence type="ECO:0000256" key="10">
    <source>
        <dbReference type="ARBA" id="ARBA00022989"/>
    </source>
</evidence>